<evidence type="ECO:0000259" key="2">
    <source>
        <dbReference type="Pfam" id="PF02129"/>
    </source>
</evidence>
<dbReference type="PANTHER" id="PTHR22946:SF9">
    <property type="entry name" value="POLYKETIDE TRANSFERASE AF380"/>
    <property type="match status" value="1"/>
</dbReference>
<sequence length="389" mass="41975">MLLAALVSGLSLLPSIAVEQELPVDFRLNETVIAIPAGPGKQSVLQTTLFRPNGAGPFPLLIINHGKESGEPRKQPRERFIFMATAFVKRGYAVLVPMRRGFADSTGAYADHGCNMTANGYAQASDVQDTIEFARRQRWADPERIVVAGQSYGGLATIALGTRAVPGVRGLINFAGGLRDDGERCDWRAQLVQAFANYGAANKIPSLWIYGVNDSLFGPDLVARMHAAFERAGGSARLVEFGAFKRDAHGMLASRDGARIWWRDTARFLEQIGMPTRETVAVADAPSVPRTDFARVDDIEAVPYLSENGRAAYREYLHKLTPRAFAVSPSGAWCWAEEGEDPHARALAACARSSGQPCQLYSVDDYVVWQDQLAASASAATGGAGTGSL</sequence>
<reference evidence="3 4" key="1">
    <citation type="submission" date="2019-10" db="EMBL/GenBank/DDBJ databases">
        <title>Taxonomy of Antarctic Massilia spp.: description of Massilia rubra sp. nov., Massilia aquatica sp. nov., Massilia mucilaginosa sp. nov., Massilia frigida sp. nov. isolated from streams, lakes and regoliths.</title>
        <authorList>
            <person name="Holochova P."/>
            <person name="Sedlacek I."/>
            <person name="Kralova S."/>
            <person name="Maslanova I."/>
            <person name="Busse H.-J."/>
            <person name="Stankova E."/>
            <person name="Vrbovska V."/>
            <person name="Kovarovic V."/>
            <person name="Bartak M."/>
            <person name="Svec P."/>
            <person name="Pantucek R."/>
        </authorList>
    </citation>
    <scope>NUCLEOTIDE SEQUENCE [LARGE SCALE GENOMIC DNA]</scope>
    <source>
        <strain evidence="3 4">CCM 8694</strain>
    </source>
</reference>
<evidence type="ECO:0000256" key="1">
    <source>
        <dbReference type="ARBA" id="ARBA00022801"/>
    </source>
</evidence>
<keyword evidence="4" id="KW-1185">Reference proteome</keyword>
<proteinExistence type="predicted"/>
<dbReference type="InterPro" id="IPR029058">
    <property type="entry name" value="AB_hydrolase_fold"/>
</dbReference>
<accession>A0ABX0MW34</accession>
<dbReference type="RefSeq" id="WP_167237581.1">
    <property type="nucleotide sequence ID" value="NZ_WHJF01000032.1"/>
</dbReference>
<dbReference type="Gene3D" id="3.40.50.1820">
    <property type="entry name" value="alpha/beta hydrolase"/>
    <property type="match status" value="1"/>
</dbReference>
<comment type="caution">
    <text evidence="3">The sequence shown here is derived from an EMBL/GenBank/DDBJ whole genome shotgun (WGS) entry which is preliminary data.</text>
</comment>
<gene>
    <name evidence="3" type="ORF">F1735_14400</name>
</gene>
<protein>
    <submittedName>
        <fullName evidence="3">Prolyl oligopeptidase family serine peptidase</fullName>
    </submittedName>
</protein>
<name>A0ABX0MW34_9BURK</name>
<keyword evidence="1" id="KW-0378">Hydrolase</keyword>
<dbReference type="Proteomes" id="UP000610594">
    <property type="component" value="Unassembled WGS sequence"/>
</dbReference>
<dbReference type="EMBL" id="WHJF01000032">
    <property type="protein sequence ID" value="NHZ63484.1"/>
    <property type="molecule type" value="Genomic_DNA"/>
</dbReference>
<organism evidence="3 4">
    <name type="scientific">Massilia genomosp. 1</name>
    <dbReference type="NCBI Taxonomy" id="2609280"/>
    <lineage>
        <taxon>Bacteria</taxon>
        <taxon>Pseudomonadati</taxon>
        <taxon>Pseudomonadota</taxon>
        <taxon>Betaproteobacteria</taxon>
        <taxon>Burkholderiales</taxon>
        <taxon>Oxalobacteraceae</taxon>
        <taxon>Telluria group</taxon>
        <taxon>Massilia</taxon>
    </lineage>
</organism>
<evidence type="ECO:0000313" key="3">
    <source>
        <dbReference type="EMBL" id="NHZ63484.1"/>
    </source>
</evidence>
<dbReference type="Pfam" id="PF02129">
    <property type="entry name" value="Peptidase_S15"/>
    <property type="match status" value="1"/>
</dbReference>
<evidence type="ECO:0000313" key="4">
    <source>
        <dbReference type="Proteomes" id="UP000610594"/>
    </source>
</evidence>
<dbReference type="InterPro" id="IPR000383">
    <property type="entry name" value="Xaa-Pro-like_dom"/>
</dbReference>
<dbReference type="PANTHER" id="PTHR22946">
    <property type="entry name" value="DIENELACTONE HYDROLASE DOMAIN-CONTAINING PROTEIN-RELATED"/>
    <property type="match status" value="1"/>
</dbReference>
<dbReference type="SUPFAM" id="SSF53474">
    <property type="entry name" value="alpha/beta-Hydrolases"/>
    <property type="match status" value="1"/>
</dbReference>
<dbReference type="InterPro" id="IPR050261">
    <property type="entry name" value="FrsA_esterase"/>
</dbReference>
<feature type="domain" description="Xaa-Pro dipeptidyl-peptidase-like" evidence="2">
    <location>
        <begin position="44"/>
        <end position="173"/>
    </location>
</feature>